<evidence type="ECO:0000256" key="5">
    <source>
        <dbReference type="ARBA" id="ARBA00023180"/>
    </source>
</evidence>
<evidence type="ECO:0000256" key="2">
    <source>
        <dbReference type="ARBA" id="ARBA00022692"/>
    </source>
</evidence>
<feature type="chain" id="PRO_5034933244" evidence="7">
    <location>
        <begin position="21"/>
        <end position="267"/>
    </location>
</feature>
<feature type="transmembrane region" description="Helical" evidence="6">
    <location>
        <begin position="179"/>
        <end position="200"/>
    </location>
</feature>
<dbReference type="GO" id="GO:0022857">
    <property type="term" value="F:transmembrane transporter activity"/>
    <property type="evidence" value="ECO:0007669"/>
    <property type="project" value="TreeGrafter"/>
</dbReference>
<comment type="subcellular location">
    <subcellularLocation>
        <location evidence="1">Membrane</location>
        <topology evidence="1">Multi-pass membrane protein</topology>
    </subcellularLocation>
</comment>
<dbReference type="InterPro" id="IPR046925">
    <property type="entry name" value="WD-like_fungi"/>
</dbReference>
<evidence type="ECO:0000256" key="3">
    <source>
        <dbReference type="ARBA" id="ARBA00022989"/>
    </source>
</evidence>
<name>A0A8H4PC89_9HYPO</name>
<dbReference type="EMBL" id="JAADYS010001025">
    <property type="protein sequence ID" value="KAF4465483.1"/>
    <property type="molecule type" value="Genomic_DNA"/>
</dbReference>
<gene>
    <name evidence="9" type="ORF">FALBO_7676</name>
</gene>
<keyword evidence="10" id="KW-1185">Reference proteome</keyword>
<keyword evidence="5" id="KW-0325">Glycoprotein</keyword>
<evidence type="ECO:0000256" key="6">
    <source>
        <dbReference type="SAM" id="Phobius"/>
    </source>
</evidence>
<proteinExistence type="predicted"/>
<dbReference type="GO" id="GO:0005886">
    <property type="term" value="C:plasma membrane"/>
    <property type="evidence" value="ECO:0007669"/>
    <property type="project" value="TreeGrafter"/>
</dbReference>
<dbReference type="Pfam" id="PF20493">
    <property type="entry name" value="WD-like_fungi"/>
    <property type="match status" value="1"/>
</dbReference>
<feature type="domain" description="WD-like" evidence="8">
    <location>
        <begin position="60"/>
        <end position="156"/>
    </location>
</feature>
<feature type="transmembrane region" description="Helical" evidence="6">
    <location>
        <begin position="207"/>
        <end position="233"/>
    </location>
</feature>
<keyword evidence="4 6" id="KW-0472">Membrane</keyword>
<feature type="signal peptide" evidence="7">
    <location>
        <begin position="1"/>
        <end position="20"/>
    </location>
</feature>
<dbReference type="PANTHER" id="PTHR23502">
    <property type="entry name" value="MAJOR FACILITATOR SUPERFAMILY"/>
    <property type="match status" value="1"/>
</dbReference>
<sequence length="267" mass="28632">MHLNSALLVAVASLVSTGTASEKTSLDGYRLLTTDNFNGVDVHWFGPSDDDKTLTARGSSNCDDRATDDAWSASLSCDDSNGADATVCALLVDTLGASMDQSIPASPRQVCVSDHGSWCCTSWSVEVGGLTYGDLYNGAQRVWSSCNTNGVSGYLEMYKLGGGDACMHQNKGIAEPEHILWTFLASLTMVPYGLLLWGLGATYEPHWFALVFAQFALSISNAIACPMALSYAISSYPDMSGELVTTTVIIRNTMTFAINYGITPWIR</sequence>
<protein>
    <submittedName>
        <fullName evidence="9">Major facilitator superfamily transporter</fullName>
    </submittedName>
</protein>
<evidence type="ECO:0000313" key="10">
    <source>
        <dbReference type="Proteomes" id="UP000554235"/>
    </source>
</evidence>
<accession>A0A8H4PC89</accession>
<comment type="caution">
    <text evidence="9">The sequence shown here is derived from an EMBL/GenBank/DDBJ whole genome shotgun (WGS) entry which is preliminary data.</text>
</comment>
<evidence type="ECO:0000313" key="9">
    <source>
        <dbReference type="EMBL" id="KAF4465483.1"/>
    </source>
</evidence>
<reference evidence="9 10" key="1">
    <citation type="submission" date="2020-01" db="EMBL/GenBank/DDBJ databases">
        <title>Identification and distribution of gene clusters putatively required for synthesis of sphingolipid metabolism inhibitors in phylogenetically diverse species of the filamentous fungus Fusarium.</title>
        <authorList>
            <person name="Kim H.-S."/>
            <person name="Busman M."/>
            <person name="Brown D.W."/>
            <person name="Divon H."/>
            <person name="Uhlig S."/>
            <person name="Proctor R.H."/>
        </authorList>
    </citation>
    <scope>NUCLEOTIDE SEQUENCE [LARGE SCALE GENOMIC DNA]</scope>
    <source>
        <strain evidence="9 10">NRRL 20459</strain>
    </source>
</reference>
<dbReference type="Proteomes" id="UP000554235">
    <property type="component" value="Unassembled WGS sequence"/>
</dbReference>
<evidence type="ECO:0000256" key="4">
    <source>
        <dbReference type="ARBA" id="ARBA00023136"/>
    </source>
</evidence>
<keyword evidence="7" id="KW-0732">Signal</keyword>
<evidence type="ECO:0000256" key="1">
    <source>
        <dbReference type="ARBA" id="ARBA00004141"/>
    </source>
</evidence>
<organism evidence="9 10">
    <name type="scientific">Fusarium albosuccineum</name>
    <dbReference type="NCBI Taxonomy" id="1237068"/>
    <lineage>
        <taxon>Eukaryota</taxon>
        <taxon>Fungi</taxon>
        <taxon>Dikarya</taxon>
        <taxon>Ascomycota</taxon>
        <taxon>Pezizomycotina</taxon>
        <taxon>Sordariomycetes</taxon>
        <taxon>Hypocreomycetidae</taxon>
        <taxon>Hypocreales</taxon>
        <taxon>Nectriaceae</taxon>
        <taxon>Fusarium</taxon>
        <taxon>Fusarium decemcellulare species complex</taxon>
    </lineage>
</organism>
<dbReference type="AlphaFoldDB" id="A0A8H4PC89"/>
<dbReference type="PANTHER" id="PTHR23502:SF30">
    <property type="entry name" value="TRANSPORTER, PUTATIVE (AFU_ORTHOLOGUE AFUA_8G04702)-RELATED"/>
    <property type="match status" value="1"/>
</dbReference>
<dbReference type="OrthoDB" id="3705032at2759"/>
<keyword evidence="2 6" id="KW-0812">Transmembrane</keyword>
<evidence type="ECO:0000259" key="8">
    <source>
        <dbReference type="Pfam" id="PF20493"/>
    </source>
</evidence>
<keyword evidence="3 6" id="KW-1133">Transmembrane helix</keyword>
<evidence type="ECO:0000256" key="7">
    <source>
        <dbReference type="SAM" id="SignalP"/>
    </source>
</evidence>